<keyword evidence="13" id="KW-0812">Transmembrane</keyword>
<dbReference type="PROSITE" id="PS50110">
    <property type="entry name" value="RESPONSE_REGULATORY"/>
    <property type="match status" value="1"/>
</dbReference>
<dbReference type="InterPro" id="IPR003661">
    <property type="entry name" value="HisK_dim/P_dom"/>
</dbReference>
<dbReference type="Pfam" id="PF08448">
    <property type="entry name" value="PAS_4"/>
    <property type="match status" value="1"/>
</dbReference>
<dbReference type="AlphaFoldDB" id="A0A434AZR4"/>
<dbReference type="SUPFAM" id="SSF55785">
    <property type="entry name" value="PYP-like sensor domain (PAS domain)"/>
    <property type="match status" value="2"/>
</dbReference>
<keyword evidence="14" id="KW-0732">Signal</keyword>
<dbReference type="PANTHER" id="PTHR43047:SF72">
    <property type="entry name" value="OSMOSENSING HISTIDINE PROTEIN KINASE SLN1"/>
    <property type="match status" value="1"/>
</dbReference>
<dbReference type="InterPro" id="IPR011006">
    <property type="entry name" value="CheY-like_superfamily"/>
</dbReference>
<dbReference type="NCBIfam" id="TIGR00229">
    <property type="entry name" value="sensory_box"/>
    <property type="match status" value="2"/>
</dbReference>
<comment type="catalytic activity">
    <reaction evidence="1">
        <text>ATP + protein L-histidine = ADP + protein N-phospho-L-histidine.</text>
        <dbReference type="EC" id="2.7.13.3"/>
    </reaction>
</comment>
<reference evidence="18 19" key="1">
    <citation type="submission" date="2018-11" db="EMBL/GenBank/DDBJ databases">
        <title>Parancylomarina longa gen. nov., sp. nov., isolated from sediments of southern Okinawa.</title>
        <authorList>
            <person name="Fu T."/>
        </authorList>
    </citation>
    <scope>NUCLEOTIDE SEQUENCE [LARGE SCALE GENOMIC DNA]</scope>
    <source>
        <strain evidence="18 19">T3-2 S1-C</strain>
    </source>
</reference>
<evidence type="ECO:0000256" key="7">
    <source>
        <dbReference type="ARBA" id="ARBA00022741"/>
    </source>
</evidence>
<dbReference type="PROSITE" id="PS50112">
    <property type="entry name" value="PAS"/>
    <property type="match status" value="1"/>
</dbReference>
<dbReference type="InterPro" id="IPR036097">
    <property type="entry name" value="HisK_dim/P_sf"/>
</dbReference>
<dbReference type="FunFam" id="3.30.565.10:FF:000023">
    <property type="entry name" value="PAS domain-containing sensor histidine kinase"/>
    <property type="match status" value="1"/>
</dbReference>
<keyword evidence="9" id="KW-0067">ATP-binding</keyword>
<accession>A0A434AZR4</accession>
<dbReference type="GO" id="GO:0000155">
    <property type="term" value="F:phosphorelay sensor kinase activity"/>
    <property type="evidence" value="ECO:0007669"/>
    <property type="project" value="InterPro"/>
</dbReference>
<dbReference type="EC" id="2.7.13.3" evidence="3"/>
<dbReference type="SUPFAM" id="SSF53850">
    <property type="entry name" value="Periplasmic binding protein-like II"/>
    <property type="match status" value="1"/>
</dbReference>
<dbReference type="Gene3D" id="3.40.190.10">
    <property type="entry name" value="Periplasmic binding protein-like II"/>
    <property type="match status" value="2"/>
</dbReference>
<evidence type="ECO:0000256" key="12">
    <source>
        <dbReference type="PROSITE-ProRule" id="PRU00169"/>
    </source>
</evidence>
<evidence type="ECO:0000256" key="13">
    <source>
        <dbReference type="SAM" id="Phobius"/>
    </source>
</evidence>
<dbReference type="InterPro" id="IPR035965">
    <property type="entry name" value="PAS-like_dom_sf"/>
</dbReference>
<dbReference type="Gene3D" id="3.40.50.2300">
    <property type="match status" value="1"/>
</dbReference>
<feature type="transmembrane region" description="Helical" evidence="13">
    <location>
        <begin position="334"/>
        <end position="359"/>
    </location>
</feature>
<dbReference type="InterPro" id="IPR001789">
    <property type="entry name" value="Sig_transdc_resp-reg_receiver"/>
</dbReference>
<evidence type="ECO:0000256" key="3">
    <source>
        <dbReference type="ARBA" id="ARBA00012438"/>
    </source>
</evidence>
<dbReference type="GO" id="GO:0005886">
    <property type="term" value="C:plasma membrane"/>
    <property type="evidence" value="ECO:0007669"/>
    <property type="project" value="UniProtKB-SubCell"/>
</dbReference>
<comment type="subcellular location">
    <subcellularLocation>
        <location evidence="2">Cell membrane</location>
    </subcellularLocation>
</comment>
<dbReference type="SUPFAM" id="SSF55874">
    <property type="entry name" value="ATPase domain of HSP90 chaperone/DNA topoisomerase II/histidine kinase"/>
    <property type="match status" value="1"/>
</dbReference>
<dbReference type="Gene3D" id="3.30.565.10">
    <property type="entry name" value="Histidine kinase-like ATPase, C-terminal domain"/>
    <property type="match status" value="1"/>
</dbReference>
<keyword evidence="11 13" id="KW-0472">Membrane</keyword>
<dbReference type="InterPro" id="IPR003594">
    <property type="entry name" value="HATPase_dom"/>
</dbReference>
<evidence type="ECO:0000256" key="2">
    <source>
        <dbReference type="ARBA" id="ARBA00004236"/>
    </source>
</evidence>
<dbReference type="Pfam" id="PF13426">
    <property type="entry name" value="PAS_9"/>
    <property type="match status" value="1"/>
</dbReference>
<dbReference type="Pfam" id="PF00072">
    <property type="entry name" value="Response_reg"/>
    <property type="match status" value="1"/>
</dbReference>
<keyword evidence="4" id="KW-1003">Cell membrane</keyword>
<dbReference type="SUPFAM" id="SSF47384">
    <property type="entry name" value="Homodimeric domain of signal transducing histidine kinase"/>
    <property type="match status" value="1"/>
</dbReference>
<organism evidence="18 19">
    <name type="scientific">Ancylomarina longa</name>
    <dbReference type="NCBI Taxonomy" id="2487017"/>
    <lineage>
        <taxon>Bacteria</taxon>
        <taxon>Pseudomonadati</taxon>
        <taxon>Bacteroidota</taxon>
        <taxon>Bacteroidia</taxon>
        <taxon>Marinilabiliales</taxon>
        <taxon>Marinifilaceae</taxon>
        <taxon>Ancylomarina</taxon>
    </lineage>
</organism>
<dbReference type="InterPro" id="IPR015168">
    <property type="entry name" value="SsuA/THI5"/>
</dbReference>
<keyword evidence="6" id="KW-0808">Transferase</keyword>
<evidence type="ECO:0000256" key="5">
    <source>
        <dbReference type="ARBA" id="ARBA00022553"/>
    </source>
</evidence>
<evidence type="ECO:0000256" key="11">
    <source>
        <dbReference type="ARBA" id="ARBA00023136"/>
    </source>
</evidence>
<evidence type="ECO:0000256" key="10">
    <source>
        <dbReference type="ARBA" id="ARBA00023012"/>
    </source>
</evidence>
<dbReference type="CDD" id="cd00082">
    <property type="entry name" value="HisKA"/>
    <property type="match status" value="1"/>
</dbReference>
<dbReference type="PRINTS" id="PR00344">
    <property type="entry name" value="BCTRLSENSOR"/>
</dbReference>
<dbReference type="Pfam" id="PF09084">
    <property type="entry name" value="NMT1"/>
    <property type="match status" value="1"/>
</dbReference>
<dbReference type="SMART" id="SM00091">
    <property type="entry name" value="PAS"/>
    <property type="match status" value="2"/>
</dbReference>
<dbReference type="SMART" id="SM00448">
    <property type="entry name" value="REC"/>
    <property type="match status" value="1"/>
</dbReference>
<dbReference type="Gene3D" id="1.10.287.130">
    <property type="match status" value="1"/>
</dbReference>
<dbReference type="Pfam" id="PF00512">
    <property type="entry name" value="HisKA"/>
    <property type="match status" value="1"/>
</dbReference>
<dbReference type="InterPro" id="IPR036890">
    <property type="entry name" value="HATPase_C_sf"/>
</dbReference>
<evidence type="ECO:0000259" key="17">
    <source>
        <dbReference type="PROSITE" id="PS50112"/>
    </source>
</evidence>
<proteinExistence type="predicted"/>
<evidence type="ECO:0000313" key="18">
    <source>
        <dbReference type="EMBL" id="RUT80111.1"/>
    </source>
</evidence>
<dbReference type="RefSeq" id="WP_127342249.1">
    <property type="nucleotide sequence ID" value="NZ_RJJX01000001.1"/>
</dbReference>
<evidence type="ECO:0000259" key="15">
    <source>
        <dbReference type="PROSITE" id="PS50109"/>
    </source>
</evidence>
<dbReference type="OrthoDB" id="1522284at2"/>
<dbReference type="PANTHER" id="PTHR43047">
    <property type="entry name" value="TWO-COMPONENT HISTIDINE PROTEIN KINASE"/>
    <property type="match status" value="1"/>
</dbReference>
<feature type="domain" description="Histidine kinase" evidence="15">
    <location>
        <begin position="654"/>
        <end position="875"/>
    </location>
</feature>
<evidence type="ECO:0000259" key="16">
    <source>
        <dbReference type="PROSITE" id="PS50110"/>
    </source>
</evidence>
<keyword evidence="19" id="KW-1185">Reference proteome</keyword>
<dbReference type="InterPro" id="IPR004358">
    <property type="entry name" value="Sig_transdc_His_kin-like_C"/>
</dbReference>
<feature type="chain" id="PRO_5019430288" description="histidine kinase" evidence="14">
    <location>
        <begin position="29"/>
        <end position="1020"/>
    </location>
</feature>
<dbReference type="GO" id="GO:0009927">
    <property type="term" value="F:histidine phosphotransfer kinase activity"/>
    <property type="evidence" value="ECO:0007669"/>
    <property type="project" value="TreeGrafter"/>
</dbReference>
<dbReference type="GO" id="GO:0005524">
    <property type="term" value="F:ATP binding"/>
    <property type="evidence" value="ECO:0007669"/>
    <property type="project" value="UniProtKB-KW"/>
</dbReference>
<keyword evidence="5 12" id="KW-0597">Phosphoprotein</keyword>
<feature type="signal peptide" evidence="14">
    <location>
        <begin position="1"/>
        <end position="28"/>
    </location>
</feature>
<dbReference type="CDD" id="cd17546">
    <property type="entry name" value="REC_hyHK_CKI1_RcsC-like"/>
    <property type="match status" value="1"/>
</dbReference>
<keyword evidence="7" id="KW-0547">Nucleotide-binding</keyword>
<keyword evidence="8" id="KW-0418">Kinase</keyword>
<feature type="modified residue" description="4-aspartylphosphate" evidence="12">
    <location>
        <position position="947"/>
    </location>
</feature>
<dbReference type="EMBL" id="RJJX01000001">
    <property type="protein sequence ID" value="RUT80111.1"/>
    <property type="molecule type" value="Genomic_DNA"/>
</dbReference>
<dbReference type="Pfam" id="PF02518">
    <property type="entry name" value="HATPase_c"/>
    <property type="match status" value="1"/>
</dbReference>
<gene>
    <name evidence="18" type="ORF">DLK05_01770</name>
</gene>
<dbReference type="PROSITE" id="PS50109">
    <property type="entry name" value="HIS_KIN"/>
    <property type="match status" value="1"/>
</dbReference>
<dbReference type="SMART" id="SM00388">
    <property type="entry name" value="HisKA"/>
    <property type="match status" value="1"/>
</dbReference>
<evidence type="ECO:0000256" key="8">
    <source>
        <dbReference type="ARBA" id="ARBA00022777"/>
    </source>
</evidence>
<dbReference type="InterPro" id="IPR005467">
    <property type="entry name" value="His_kinase_dom"/>
</dbReference>
<keyword evidence="13" id="KW-1133">Transmembrane helix</keyword>
<evidence type="ECO:0000256" key="14">
    <source>
        <dbReference type="SAM" id="SignalP"/>
    </source>
</evidence>
<feature type="domain" description="Response regulatory" evidence="16">
    <location>
        <begin position="897"/>
        <end position="1012"/>
    </location>
</feature>
<dbReference type="Gene3D" id="3.30.450.20">
    <property type="entry name" value="PAS domain"/>
    <property type="match status" value="2"/>
</dbReference>
<evidence type="ECO:0000313" key="19">
    <source>
        <dbReference type="Proteomes" id="UP000282985"/>
    </source>
</evidence>
<dbReference type="InterPro" id="IPR000014">
    <property type="entry name" value="PAS"/>
</dbReference>
<dbReference type="CDD" id="cd16922">
    <property type="entry name" value="HATPase_EvgS-ArcB-TorS-like"/>
    <property type="match status" value="1"/>
</dbReference>
<name>A0A434AZR4_9BACT</name>
<dbReference type="SUPFAM" id="SSF52172">
    <property type="entry name" value="CheY-like"/>
    <property type="match status" value="1"/>
</dbReference>
<evidence type="ECO:0000256" key="6">
    <source>
        <dbReference type="ARBA" id="ARBA00022679"/>
    </source>
</evidence>
<keyword evidence="10" id="KW-0902">Two-component regulatory system</keyword>
<evidence type="ECO:0000256" key="9">
    <source>
        <dbReference type="ARBA" id="ARBA00022840"/>
    </source>
</evidence>
<sequence length="1020" mass="117768">MNKKSRKYSIAISGILFLFLFASFSAFSNNASKQAPLQKIRLQLKYYHQFQFAGYYAAVQKGFYKEEGLDVELLEGGAINSIDLVLNGEAEYGIAANDILIARLNHKPIVLLAYIFQSSPSIFLSLKASNINTAQDMIHKKVMLLDEYRDPELLAIFYQEGIKLKDINRVRTTYDIQDLIDGTTDVLNAYSTNEPYYLQEHHIDYSVIRPQSYGINFYGDGIFTSESEIKKHPKRAEAFLRASKKGWEYAMQNTEEILDILEKDYGVNKTRAHLRFEAKEIKKLIINDYVEIGHINPGRVDHIAQICSKMGMVPTNYNLDGFIYQHESFKTPPWLKWLIFSITVISLIIIIISLYLFLFNRQLRVAVDKQTKSLSEKNKELEREISERVKTVIALQASEKKFREMIENLPSGAVLVENKQIFTNKKALEITGYTNSELPDIDTWFIRLYQNRRNENYKIYKENKEDNFKYPVTNTIICKSGEEKQVEFHAYKFDNKEIWLLNDITERVKIQQELIDSETKLSTFIEESPNGIVMFTGDTKVVYTNPAFNSLMKINSDQKQNLRIPDFFTPSQYQENKTLWERLLETGKSQGEVLVKNTNKKNIPVYISALKLISNEYLAFVIDISNLKNVEKELIIALEKAEESDRLKSAFLANMSHEIRTPMNGILGFSQLLLRDDLTKEKKERYVDILNQNGKQLLDIINNIIDISYLEVKQLRLLKSEISIKKLIADLDALFQLEKKKYHKSDLKISFHNELSEDQDLITTDAGKLKQVLINLINNALKFTTEGYIRISVKLEQSKLSFKVEDSGIGIPLAKQKFIFKRFAQVENIYTRQFGGAGLGLPISKGIIELLNGEIFFESKEDEGTTFKFYIPISKIAKQNKTKDYPTPNNYQWNNKKILLVEDMDTNITFFKELLRDTNAELSICYNGLEAVNICNTDYRPDIILMDIQMPEMNGIQASIEIRKHLTSTPIIAQTAYASEEDKEMALKAGCNDYFSKPLDADRLLQRMNELLLDRDSNKY</sequence>
<feature type="domain" description="PAS" evidence="17">
    <location>
        <begin position="517"/>
        <end position="587"/>
    </location>
</feature>
<evidence type="ECO:0000256" key="1">
    <source>
        <dbReference type="ARBA" id="ARBA00000085"/>
    </source>
</evidence>
<dbReference type="SMART" id="SM00387">
    <property type="entry name" value="HATPase_c"/>
    <property type="match status" value="1"/>
</dbReference>
<dbReference type="Proteomes" id="UP000282985">
    <property type="component" value="Unassembled WGS sequence"/>
</dbReference>
<comment type="caution">
    <text evidence="18">The sequence shown here is derived from an EMBL/GenBank/DDBJ whole genome shotgun (WGS) entry which is preliminary data.</text>
</comment>
<protein>
    <recommendedName>
        <fullName evidence="3">histidine kinase</fullName>
        <ecNumber evidence="3">2.7.13.3</ecNumber>
    </recommendedName>
</protein>
<dbReference type="InterPro" id="IPR013656">
    <property type="entry name" value="PAS_4"/>
</dbReference>
<evidence type="ECO:0000256" key="4">
    <source>
        <dbReference type="ARBA" id="ARBA00022475"/>
    </source>
</evidence>